<proteinExistence type="predicted"/>
<reference evidence="1 2" key="1">
    <citation type="submission" date="2023-07" db="EMBL/GenBank/DDBJ databases">
        <title>Sorghum-associated microbial communities from plants grown in Nebraska, USA.</title>
        <authorList>
            <person name="Schachtman D."/>
        </authorList>
    </citation>
    <scope>NUCLEOTIDE SEQUENCE [LARGE SCALE GENOMIC DNA]</scope>
    <source>
        <strain evidence="1 2">4256</strain>
    </source>
</reference>
<dbReference type="Pfam" id="PF10134">
    <property type="entry name" value="RPA"/>
    <property type="match status" value="1"/>
</dbReference>
<sequence length="428" mass="48556">MDFPPGGKANGIIVVEQESELKTALKERKVQFEMFFTLPDFSDISLRDYQETMQRPFFSLSKRRRVKPIEYISPDKSVTVHVSANPTYGMATIWDADIMIYLASHLNELRERGQNELSPVIRIQPGDLLKRICWGTSGRAYERLVSALDRLQATTIKTNIRASAKSRETTFSWIDSYTHLVDERTQRSLGMEITLSKWFFDGVMDKRNILSISPLYFEITSGLGKWLYRASRKHAGGNGAEGFTIGFETLHQKSGSESSYPVFKRKLLELAKGNDLPDISLEVIDGDGARPKMKMVMRRHLAEQPTRKRRTPANAIGAKDDMVDAGLALGLISRVSEGMRVADRPARVSALTGGARPPSPARSSSASKMLDTDIYAAIRADFPGWDYDELMRRFDAFLGENPAELPRNYSKRFYGFVKEHHRRNKYRL</sequence>
<dbReference type="EMBL" id="JAVDWV010000014">
    <property type="protein sequence ID" value="MDR7156253.1"/>
    <property type="molecule type" value="Genomic_DNA"/>
</dbReference>
<dbReference type="InterPro" id="IPR018777">
    <property type="entry name" value="Replication_initiator_prot_A"/>
</dbReference>
<keyword evidence="2" id="KW-1185">Reference proteome</keyword>
<comment type="caution">
    <text evidence="1">The sequence shown here is derived from an EMBL/GenBank/DDBJ whole genome shotgun (WGS) entry which is preliminary data.</text>
</comment>
<organism evidence="1 2">
    <name type="scientific">Sphingobium xenophagum</name>
    <dbReference type="NCBI Taxonomy" id="121428"/>
    <lineage>
        <taxon>Bacteria</taxon>
        <taxon>Pseudomonadati</taxon>
        <taxon>Pseudomonadota</taxon>
        <taxon>Alphaproteobacteria</taxon>
        <taxon>Sphingomonadales</taxon>
        <taxon>Sphingomonadaceae</taxon>
        <taxon>Sphingobium</taxon>
    </lineage>
</organism>
<accession>A0ABU1X3X3</accession>
<gene>
    <name evidence="1" type="ORF">J2W40_003094</name>
</gene>
<protein>
    <submittedName>
        <fullName evidence="1">Plasmid replication initiation protein</fullName>
    </submittedName>
</protein>
<evidence type="ECO:0000313" key="2">
    <source>
        <dbReference type="Proteomes" id="UP001267638"/>
    </source>
</evidence>
<dbReference type="Proteomes" id="UP001267638">
    <property type="component" value="Unassembled WGS sequence"/>
</dbReference>
<evidence type="ECO:0000313" key="1">
    <source>
        <dbReference type="EMBL" id="MDR7156253.1"/>
    </source>
</evidence>
<name>A0ABU1X3X3_SPHXE</name>